<feature type="compositionally biased region" description="Basic and acidic residues" evidence="1">
    <location>
        <begin position="335"/>
        <end position="360"/>
    </location>
</feature>
<feature type="compositionally biased region" description="Basic and acidic residues" evidence="1">
    <location>
        <begin position="206"/>
        <end position="222"/>
    </location>
</feature>
<feature type="region of interest" description="Disordered" evidence="1">
    <location>
        <begin position="166"/>
        <end position="360"/>
    </location>
</feature>
<feature type="compositionally biased region" description="Acidic residues" evidence="1">
    <location>
        <begin position="476"/>
        <end position="485"/>
    </location>
</feature>
<reference evidence="3 4" key="1">
    <citation type="submission" date="2024-02" db="EMBL/GenBank/DDBJ databases">
        <authorList>
            <person name="Chen Y."/>
            <person name="Shah S."/>
            <person name="Dougan E. K."/>
            <person name="Thang M."/>
            <person name="Chan C."/>
        </authorList>
    </citation>
    <scope>NUCLEOTIDE SEQUENCE [LARGE SCALE GENOMIC DNA]</scope>
</reference>
<protein>
    <recommendedName>
        <fullName evidence="2">PDZ domain-containing protein</fullName>
    </recommendedName>
</protein>
<feature type="compositionally biased region" description="Basic and acidic residues" evidence="1">
    <location>
        <begin position="684"/>
        <end position="699"/>
    </location>
</feature>
<accession>A0ABP0IC66</accession>
<feature type="region of interest" description="Disordered" evidence="1">
    <location>
        <begin position="426"/>
        <end position="535"/>
    </location>
</feature>
<dbReference type="PROSITE" id="PS50106">
    <property type="entry name" value="PDZ"/>
    <property type="match status" value="1"/>
</dbReference>
<proteinExistence type="predicted"/>
<dbReference type="Pfam" id="PF00595">
    <property type="entry name" value="PDZ"/>
    <property type="match status" value="1"/>
</dbReference>
<feature type="compositionally biased region" description="Basic and acidic residues" evidence="1">
    <location>
        <begin position="610"/>
        <end position="625"/>
    </location>
</feature>
<feature type="compositionally biased region" description="Acidic residues" evidence="1">
    <location>
        <begin position="674"/>
        <end position="683"/>
    </location>
</feature>
<feature type="region of interest" description="Disordered" evidence="1">
    <location>
        <begin position="831"/>
        <end position="870"/>
    </location>
</feature>
<feature type="region of interest" description="Disordered" evidence="1">
    <location>
        <begin position="576"/>
        <end position="699"/>
    </location>
</feature>
<feature type="compositionally biased region" description="Basic and acidic residues" evidence="1">
    <location>
        <begin position="850"/>
        <end position="863"/>
    </location>
</feature>
<dbReference type="SUPFAM" id="SSF50156">
    <property type="entry name" value="PDZ domain-like"/>
    <property type="match status" value="1"/>
</dbReference>
<organism evidence="3 4">
    <name type="scientific">Durusdinium trenchii</name>
    <dbReference type="NCBI Taxonomy" id="1381693"/>
    <lineage>
        <taxon>Eukaryota</taxon>
        <taxon>Sar</taxon>
        <taxon>Alveolata</taxon>
        <taxon>Dinophyceae</taxon>
        <taxon>Suessiales</taxon>
        <taxon>Symbiodiniaceae</taxon>
        <taxon>Durusdinium</taxon>
    </lineage>
</organism>
<dbReference type="Gene3D" id="2.30.42.10">
    <property type="match status" value="1"/>
</dbReference>
<dbReference type="InterPro" id="IPR036034">
    <property type="entry name" value="PDZ_sf"/>
</dbReference>
<gene>
    <name evidence="3" type="ORF">SCF082_LOCUS6387</name>
</gene>
<comment type="caution">
    <text evidence="3">The sequence shown here is derived from an EMBL/GenBank/DDBJ whole genome shotgun (WGS) entry which is preliminary data.</text>
</comment>
<sequence>MSSSLTRSWSDRSHCRIQKCWFPLRVCWDTGRLGMKLVEQDGVLVVRRTQKGTWADEMKLRIGDELVSINGQAVSQMMEQECRDTLLWRRPLRLTFARLCRASATPRLRNRLDQALQFSQSQLQDAPPRRPTTEVARSRAESVEVQGGLEEVEEKTVNTVVTQLWGNLQDGPAPPVPSCEQMEAETEDSQIEPPDISGPSHPPEQLPERSEVDTSLEEHDKVSAAPSSFAADYLDDDFENDDEFDEESAEQVDAHEQGGYPSSGERTATAGHLEQKDSQIEPPDNSGPSHPPEQLPERSEADASSVAPSSFLPDYLEDDFENDDEFDEESAEPQFARHQDVFQDSQGKVDDKKAQVSDRKVVFADEQLSRSQNLGLRGREIDENPPEPDIEEIQAHPAFARQVSFSSDVGEDSNKAKMRKGTAFVRADSLPESEEDDEEAHPAFARQVSFSSDVGEDSNKAKMRKGTAFVRADSLPESEEDDEEAPAAASERKVSFSHEAGVDSETARAIRRGTGFVATENLPESEDEEDEAAGKQRISVEFAWSNEYKQVPGFVPYATLRAGNLLGELQDYIEVNPPAAREGPARPPPPRTAGPGPRVAEDPTGTARPSDSRENSTRAGHRAEASTRAVENQENERKEEGAREKSPERDRDPEGLLLALLTLKKRFSKVGGREEEEEEEEEAPKEKGTNKGVKKTERQLDIKQFLEVKEILKDKERKGPADGRRVRRLVAGLRRPAAAPDAPPGFAEGGEVEVKDIPLGELAVDVEAIKFVRGAVELEQRLSGTEDEVLLRWSCMPVQLFEYPGSRWLGTRQVCPASAAWGTLQKGVWESSQIGEGEEQRRQGRSRSPKGGEDRQVRPTFKEVDEDETSEELWRLMDEALNGKDANLCPMETMPLCPSA</sequence>
<keyword evidence="4" id="KW-1185">Reference proteome</keyword>
<dbReference type="Proteomes" id="UP001642464">
    <property type="component" value="Unassembled WGS sequence"/>
</dbReference>
<dbReference type="EMBL" id="CAXAMM010003503">
    <property type="protein sequence ID" value="CAK9000183.1"/>
    <property type="molecule type" value="Genomic_DNA"/>
</dbReference>
<feature type="compositionally biased region" description="Basic and acidic residues" evidence="1">
    <location>
        <begin position="127"/>
        <end position="142"/>
    </location>
</feature>
<feature type="region of interest" description="Disordered" evidence="1">
    <location>
        <begin position="119"/>
        <end position="150"/>
    </location>
</feature>
<feature type="compositionally biased region" description="Basic and acidic residues" evidence="1">
    <location>
        <begin position="634"/>
        <end position="654"/>
    </location>
</feature>
<feature type="domain" description="PDZ" evidence="2">
    <location>
        <begin position="31"/>
        <end position="86"/>
    </location>
</feature>
<evidence type="ECO:0000313" key="3">
    <source>
        <dbReference type="EMBL" id="CAK9000183.1"/>
    </source>
</evidence>
<dbReference type="SMART" id="SM00228">
    <property type="entry name" value="PDZ"/>
    <property type="match status" value="1"/>
</dbReference>
<dbReference type="CDD" id="cd00136">
    <property type="entry name" value="PDZ_canonical"/>
    <property type="match status" value="1"/>
</dbReference>
<dbReference type="InterPro" id="IPR001478">
    <property type="entry name" value="PDZ"/>
</dbReference>
<evidence type="ECO:0000313" key="4">
    <source>
        <dbReference type="Proteomes" id="UP001642464"/>
    </source>
</evidence>
<feature type="compositionally biased region" description="Acidic residues" evidence="1">
    <location>
        <begin position="315"/>
        <end position="331"/>
    </location>
</feature>
<evidence type="ECO:0000259" key="2">
    <source>
        <dbReference type="PROSITE" id="PS50106"/>
    </source>
</evidence>
<evidence type="ECO:0000256" key="1">
    <source>
        <dbReference type="SAM" id="MobiDB-lite"/>
    </source>
</evidence>
<name>A0ABP0IC66_9DINO</name>
<feature type="compositionally biased region" description="Acidic residues" evidence="1">
    <location>
        <begin position="233"/>
        <end position="250"/>
    </location>
</feature>